<keyword evidence="3" id="KW-1185">Reference proteome</keyword>
<dbReference type="SUPFAM" id="SSF81383">
    <property type="entry name" value="F-box domain"/>
    <property type="match status" value="1"/>
</dbReference>
<evidence type="ECO:0000259" key="1">
    <source>
        <dbReference type="PROSITE" id="PS50181"/>
    </source>
</evidence>
<reference evidence="2" key="1">
    <citation type="submission" date="2020-08" db="EMBL/GenBank/DDBJ databases">
        <title>Plant Genome Project.</title>
        <authorList>
            <person name="Zhang R.-G."/>
        </authorList>
    </citation>
    <scope>NUCLEOTIDE SEQUENCE</scope>
    <source>
        <strain evidence="2">WSP0</strain>
        <tissue evidence="2">Leaf</tissue>
    </source>
</reference>
<dbReference type="CDD" id="cd22160">
    <property type="entry name" value="F-box_AtFBL13-like"/>
    <property type="match status" value="1"/>
</dbReference>
<dbReference type="Proteomes" id="UP000823749">
    <property type="component" value="Chromosome 12"/>
</dbReference>
<dbReference type="PANTHER" id="PTHR31639:SF312">
    <property type="entry name" value="CYCLIN-LIKE F-BOX"/>
    <property type="match status" value="1"/>
</dbReference>
<dbReference type="PROSITE" id="PS50181">
    <property type="entry name" value="FBOX"/>
    <property type="match status" value="1"/>
</dbReference>
<evidence type="ECO:0000313" key="2">
    <source>
        <dbReference type="EMBL" id="KAG5521280.1"/>
    </source>
</evidence>
<proteinExistence type="predicted"/>
<organism evidence="2 3">
    <name type="scientific">Rhododendron griersonianum</name>
    <dbReference type="NCBI Taxonomy" id="479676"/>
    <lineage>
        <taxon>Eukaryota</taxon>
        <taxon>Viridiplantae</taxon>
        <taxon>Streptophyta</taxon>
        <taxon>Embryophyta</taxon>
        <taxon>Tracheophyta</taxon>
        <taxon>Spermatophyta</taxon>
        <taxon>Magnoliopsida</taxon>
        <taxon>eudicotyledons</taxon>
        <taxon>Gunneridae</taxon>
        <taxon>Pentapetalae</taxon>
        <taxon>asterids</taxon>
        <taxon>Ericales</taxon>
        <taxon>Ericaceae</taxon>
        <taxon>Ericoideae</taxon>
        <taxon>Rhodoreae</taxon>
        <taxon>Rhododendron</taxon>
    </lineage>
</organism>
<dbReference type="InterPro" id="IPR001810">
    <property type="entry name" value="F-box_dom"/>
</dbReference>
<dbReference type="AlphaFoldDB" id="A0AAV6I3M8"/>
<dbReference type="EMBL" id="JACTNZ010000012">
    <property type="protein sequence ID" value="KAG5521280.1"/>
    <property type="molecule type" value="Genomic_DNA"/>
</dbReference>
<dbReference type="InterPro" id="IPR036047">
    <property type="entry name" value="F-box-like_dom_sf"/>
</dbReference>
<sequence>MKNICGSFSDGISNLPNIVIEKILVLMPLRDAVRTSLLSKKWRYNWITIPELVFDDTSPVDPSPIFSRQRLPPDQLSTRNRLFATIYHVLLLHRGAILKFILSISELKSCSEIDALITILSSNGVQELALKIWRGDPHKLPPSLFSFQQLTHLNLQFCVLKLPTTFKGFPRMVCLELHEVIITADKFQTFISSCPILEQLTFESSTCFDFIGIDAPNLKVLSFIGIFKSLKVKNAPHLANFSIDSKASVGIVERGGDKFGWAGFFDSLPVLKNLHMGGQYLMSLGEAGLGRRLLTSWGLNFLELSDVRLGVQVVCWTVFGLIKISPKLRKVIIKPLTTGNEYEVAVLKYCEVNMDRSKFCLNHLREVEMCLVSGTPIELQFMKLLLAKSRVLESMVVKPDPTKVFDGGLTILKELSQFQRLSPKAKIMYKDPNK</sequence>
<dbReference type="Gene3D" id="3.80.10.10">
    <property type="entry name" value="Ribonuclease Inhibitor"/>
    <property type="match status" value="1"/>
</dbReference>
<dbReference type="InterPro" id="IPR053781">
    <property type="entry name" value="F-box_AtFBL13-like"/>
</dbReference>
<dbReference type="PANTHER" id="PTHR31639">
    <property type="entry name" value="F-BOX PROTEIN-LIKE"/>
    <property type="match status" value="1"/>
</dbReference>
<dbReference type="InterPro" id="IPR055411">
    <property type="entry name" value="LRR_FXL15/At3g58940/PEG3-like"/>
</dbReference>
<dbReference type="Pfam" id="PF00646">
    <property type="entry name" value="F-box"/>
    <property type="match status" value="1"/>
</dbReference>
<evidence type="ECO:0000313" key="3">
    <source>
        <dbReference type="Proteomes" id="UP000823749"/>
    </source>
</evidence>
<feature type="domain" description="F-box" evidence="1">
    <location>
        <begin position="9"/>
        <end position="57"/>
    </location>
</feature>
<protein>
    <recommendedName>
        <fullName evidence="1">F-box domain-containing protein</fullName>
    </recommendedName>
</protein>
<accession>A0AAV6I3M8</accession>
<dbReference type="SUPFAM" id="SSF52047">
    <property type="entry name" value="RNI-like"/>
    <property type="match status" value="1"/>
</dbReference>
<dbReference type="Pfam" id="PF24758">
    <property type="entry name" value="LRR_At5g56370"/>
    <property type="match status" value="1"/>
</dbReference>
<comment type="caution">
    <text evidence="2">The sequence shown here is derived from an EMBL/GenBank/DDBJ whole genome shotgun (WGS) entry which is preliminary data.</text>
</comment>
<name>A0AAV6I3M8_9ERIC</name>
<gene>
    <name evidence="2" type="ORF">RHGRI_033735</name>
</gene>
<dbReference type="InterPro" id="IPR032675">
    <property type="entry name" value="LRR_dom_sf"/>
</dbReference>